<evidence type="ECO:0000313" key="4">
    <source>
        <dbReference type="Proteomes" id="UP000799440"/>
    </source>
</evidence>
<evidence type="ECO:0000259" key="2">
    <source>
        <dbReference type="Pfam" id="PF24864"/>
    </source>
</evidence>
<evidence type="ECO:0000256" key="1">
    <source>
        <dbReference type="SAM" id="MobiDB-lite"/>
    </source>
</evidence>
<protein>
    <recommendedName>
        <fullName evidence="2">DUF7730 domain-containing protein</fullName>
    </recommendedName>
</protein>
<feature type="region of interest" description="Disordered" evidence="1">
    <location>
        <begin position="57"/>
        <end position="86"/>
    </location>
</feature>
<name>A0A6A6V4K6_9PLEO</name>
<dbReference type="EMBL" id="MU006585">
    <property type="protein sequence ID" value="KAF2744993.1"/>
    <property type="molecule type" value="Genomic_DNA"/>
</dbReference>
<gene>
    <name evidence="3" type="ORF">M011DRAFT_470009</name>
</gene>
<accession>A0A6A6V4K6</accession>
<feature type="domain" description="DUF7730" evidence="2">
    <location>
        <begin position="90"/>
        <end position="303"/>
    </location>
</feature>
<dbReference type="AlphaFoldDB" id="A0A6A6V4K6"/>
<keyword evidence="4" id="KW-1185">Reference proteome</keyword>
<dbReference type="OrthoDB" id="3801532at2759"/>
<dbReference type="Proteomes" id="UP000799440">
    <property type="component" value="Unassembled WGS sequence"/>
</dbReference>
<feature type="compositionally biased region" description="Basic residues" evidence="1">
    <location>
        <begin position="65"/>
        <end position="79"/>
    </location>
</feature>
<dbReference type="Pfam" id="PF24864">
    <property type="entry name" value="DUF7730"/>
    <property type="match status" value="1"/>
</dbReference>
<dbReference type="PANTHER" id="PTHR38790">
    <property type="entry name" value="2EXR DOMAIN-CONTAINING PROTEIN-RELATED"/>
    <property type="match status" value="1"/>
</dbReference>
<proteinExistence type="predicted"/>
<evidence type="ECO:0000313" key="3">
    <source>
        <dbReference type="EMBL" id="KAF2744993.1"/>
    </source>
</evidence>
<organism evidence="3 4">
    <name type="scientific">Sporormia fimetaria CBS 119925</name>
    <dbReference type="NCBI Taxonomy" id="1340428"/>
    <lineage>
        <taxon>Eukaryota</taxon>
        <taxon>Fungi</taxon>
        <taxon>Dikarya</taxon>
        <taxon>Ascomycota</taxon>
        <taxon>Pezizomycotina</taxon>
        <taxon>Dothideomycetes</taxon>
        <taxon>Pleosporomycetidae</taxon>
        <taxon>Pleosporales</taxon>
        <taxon>Sporormiaceae</taxon>
        <taxon>Sporormia</taxon>
    </lineage>
</organism>
<sequence>MTALHYHHMRHWWDGLKRRITICMLPYYSMLEWWHTLDPASASKPFYKHPEKRHAQMIKASVGKQSRREKRVKRSRKRALSTLPTRDGDEEKSAFLELPPEIRVMIYGRVFWEAEKVDVCERLDDSWDLCRLGSSECLLDEAWDAGVDGRKYYIEDELKARAPLCGIWKFDDIEPRHADCMWAQLTDEEMARRRQRLALLCTCRMVYNEALPILYSQPLHFPSPAIFLLFTRSIPSQCLKLIRTLAIDRCGYAPQLVCNSIWFQSVLTKFKHPPTIAGYSLSESLDSLHRIIPAMENLRSVTFTYDAHAELWPYDDGLWKKAFIAEVERLARMMQGRNEGRERVCEVWLWVDEMEEDGAVYMTRGGRTGREMLLGKYALGERTRLA</sequence>
<dbReference type="InterPro" id="IPR056632">
    <property type="entry name" value="DUF7730"/>
</dbReference>
<reference evidence="3" key="1">
    <citation type="journal article" date="2020" name="Stud. Mycol.">
        <title>101 Dothideomycetes genomes: a test case for predicting lifestyles and emergence of pathogens.</title>
        <authorList>
            <person name="Haridas S."/>
            <person name="Albert R."/>
            <person name="Binder M."/>
            <person name="Bloem J."/>
            <person name="Labutti K."/>
            <person name="Salamov A."/>
            <person name="Andreopoulos B."/>
            <person name="Baker S."/>
            <person name="Barry K."/>
            <person name="Bills G."/>
            <person name="Bluhm B."/>
            <person name="Cannon C."/>
            <person name="Castanera R."/>
            <person name="Culley D."/>
            <person name="Daum C."/>
            <person name="Ezra D."/>
            <person name="Gonzalez J."/>
            <person name="Henrissat B."/>
            <person name="Kuo A."/>
            <person name="Liang C."/>
            <person name="Lipzen A."/>
            <person name="Lutzoni F."/>
            <person name="Magnuson J."/>
            <person name="Mondo S."/>
            <person name="Nolan M."/>
            <person name="Ohm R."/>
            <person name="Pangilinan J."/>
            <person name="Park H.-J."/>
            <person name="Ramirez L."/>
            <person name="Alfaro M."/>
            <person name="Sun H."/>
            <person name="Tritt A."/>
            <person name="Yoshinaga Y."/>
            <person name="Zwiers L.-H."/>
            <person name="Turgeon B."/>
            <person name="Goodwin S."/>
            <person name="Spatafora J."/>
            <person name="Crous P."/>
            <person name="Grigoriev I."/>
        </authorList>
    </citation>
    <scope>NUCLEOTIDE SEQUENCE</scope>
    <source>
        <strain evidence="3">CBS 119925</strain>
    </source>
</reference>